<dbReference type="AlphaFoldDB" id="A0A840AXT0"/>
<dbReference type="Pfam" id="PF20057">
    <property type="entry name" value="DUF6456"/>
    <property type="match status" value="1"/>
</dbReference>
<feature type="domain" description="DUF6456" evidence="2">
    <location>
        <begin position="39"/>
        <end position="168"/>
    </location>
</feature>
<feature type="region of interest" description="Disordered" evidence="1">
    <location>
        <begin position="1"/>
        <end position="25"/>
    </location>
</feature>
<comment type="caution">
    <text evidence="3">The sequence shown here is derived from an EMBL/GenBank/DDBJ whole genome shotgun (WGS) entry which is preliminary data.</text>
</comment>
<evidence type="ECO:0000259" key="2">
    <source>
        <dbReference type="Pfam" id="PF20057"/>
    </source>
</evidence>
<dbReference type="RefSeq" id="WP_183941423.1">
    <property type="nucleotide sequence ID" value="NZ_BAABBG010000002.1"/>
</dbReference>
<dbReference type="Proteomes" id="UP000581447">
    <property type="component" value="Unassembled WGS sequence"/>
</dbReference>
<name>A0A840AXT0_9SPHN</name>
<feature type="compositionally biased region" description="Basic and acidic residues" evidence="1">
    <location>
        <begin position="10"/>
        <end position="23"/>
    </location>
</feature>
<dbReference type="InterPro" id="IPR045599">
    <property type="entry name" value="DUF6456"/>
</dbReference>
<evidence type="ECO:0000256" key="1">
    <source>
        <dbReference type="SAM" id="MobiDB-lite"/>
    </source>
</evidence>
<keyword evidence="4" id="KW-1185">Reference proteome</keyword>
<organism evidence="3 4">
    <name type="scientific">Sphingorhabdus rigui</name>
    <dbReference type="NCBI Taxonomy" id="1282858"/>
    <lineage>
        <taxon>Bacteria</taxon>
        <taxon>Pseudomonadati</taxon>
        <taxon>Pseudomonadota</taxon>
        <taxon>Alphaproteobacteria</taxon>
        <taxon>Sphingomonadales</taxon>
        <taxon>Sphingomonadaceae</taxon>
        <taxon>Sphingorhabdus</taxon>
    </lineage>
</organism>
<protein>
    <recommendedName>
        <fullName evidence="2">DUF6456 domain-containing protein</fullName>
    </recommendedName>
</protein>
<evidence type="ECO:0000313" key="4">
    <source>
        <dbReference type="Proteomes" id="UP000581447"/>
    </source>
</evidence>
<reference evidence="3 4" key="1">
    <citation type="submission" date="2020-08" db="EMBL/GenBank/DDBJ databases">
        <title>Genomic Encyclopedia of Type Strains, Phase IV (KMG-IV): sequencing the most valuable type-strain genomes for metagenomic binning, comparative biology and taxonomic classification.</title>
        <authorList>
            <person name="Goeker M."/>
        </authorList>
    </citation>
    <scope>NUCLEOTIDE SEQUENCE [LARGE SCALE GENOMIC DNA]</scope>
    <source>
        <strain evidence="3 4">DSM 29050</strain>
    </source>
</reference>
<accession>A0A840AXT0</accession>
<proteinExistence type="predicted"/>
<dbReference type="EMBL" id="JACIEA010000001">
    <property type="protein sequence ID" value="MBB3943219.1"/>
    <property type="molecule type" value="Genomic_DNA"/>
</dbReference>
<evidence type="ECO:0000313" key="3">
    <source>
        <dbReference type="EMBL" id="MBB3943219.1"/>
    </source>
</evidence>
<gene>
    <name evidence="3" type="ORF">GGR91_001441</name>
</gene>
<sequence>MPSKSHAKRNLPDPRLLAERGLRETGPVPRNAKVRRTVTVNLAESPLSWLHARGHLSDRQMLAGETLRRDYESAALGPHVTMSWENIPIGRQKRAAPTGLNRTERMMSAKARFDDALSALGPDLSDIAWRVICVGESMPAAEREMSWPVRSGKLVLKIALDRLVTFYRIPG</sequence>